<dbReference type="Proteomes" id="UP000013827">
    <property type="component" value="Unassembled WGS sequence"/>
</dbReference>
<feature type="region of interest" description="Disordered" evidence="1">
    <location>
        <begin position="134"/>
        <end position="190"/>
    </location>
</feature>
<dbReference type="KEGG" id="ehx:EMIHUDRAFT_445522"/>
<reference evidence="3" key="1">
    <citation type="journal article" date="2013" name="Nature">
        <title>Pan genome of the phytoplankton Emiliania underpins its global distribution.</title>
        <authorList>
            <person name="Read B.A."/>
            <person name="Kegel J."/>
            <person name="Klute M.J."/>
            <person name="Kuo A."/>
            <person name="Lefebvre S.C."/>
            <person name="Maumus F."/>
            <person name="Mayer C."/>
            <person name="Miller J."/>
            <person name="Monier A."/>
            <person name="Salamov A."/>
            <person name="Young J."/>
            <person name="Aguilar M."/>
            <person name="Claverie J.M."/>
            <person name="Frickenhaus S."/>
            <person name="Gonzalez K."/>
            <person name="Herman E.K."/>
            <person name="Lin Y.C."/>
            <person name="Napier J."/>
            <person name="Ogata H."/>
            <person name="Sarno A.F."/>
            <person name="Shmutz J."/>
            <person name="Schroeder D."/>
            <person name="de Vargas C."/>
            <person name="Verret F."/>
            <person name="von Dassow P."/>
            <person name="Valentin K."/>
            <person name="Van de Peer Y."/>
            <person name="Wheeler G."/>
            <person name="Dacks J.B."/>
            <person name="Delwiche C.F."/>
            <person name="Dyhrman S.T."/>
            <person name="Glockner G."/>
            <person name="John U."/>
            <person name="Richards T."/>
            <person name="Worden A.Z."/>
            <person name="Zhang X."/>
            <person name="Grigoriev I.V."/>
            <person name="Allen A.E."/>
            <person name="Bidle K."/>
            <person name="Borodovsky M."/>
            <person name="Bowler C."/>
            <person name="Brownlee C."/>
            <person name="Cock J.M."/>
            <person name="Elias M."/>
            <person name="Gladyshev V.N."/>
            <person name="Groth M."/>
            <person name="Guda C."/>
            <person name="Hadaegh A."/>
            <person name="Iglesias-Rodriguez M.D."/>
            <person name="Jenkins J."/>
            <person name="Jones B.M."/>
            <person name="Lawson T."/>
            <person name="Leese F."/>
            <person name="Lindquist E."/>
            <person name="Lobanov A."/>
            <person name="Lomsadze A."/>
            <person name="Malik S.B."/>
            <person name="Marsh M.E."/>
            <person name="Mackinder L."/>
            <person name="Mock T."/>
            <person name="Mueller-Roeber B."/>
            <person name="Pagarete A."/>
            <person name="Parker M."/>
            <person name="Probert I."/>
            <person name="Quesneville H."/>
            <person name="Raines C."/>
            <person name="Rensing S.A."/>
            <person name="Riano-Pachon D.M."/>
            <person name="Richier S."/>
            <person name="Rokitta S."/>
            <person name="Shiraiwa Y."/>
            <person name="Soanes D.M."/>
            <person name="van der Giezen M."/>
            <person name="Wahlund T.M."/>
            <person name="Williams B."/>
            <person name="Wilson W."/>
            <person name="Wolfe G."/>
            <person name="Wurch L.L."/>
        </authorList>
    </citation>
    <scope>NUCLEOTIDE SEQUENCE</scope>
</reference>
<organism evidence="2 3">
    <name type="scientific">Emiliania huxleyi (strain CCMP1516)</name>
    <dbReference type="NCBI Taxonomy" id="280463"/>
    <lineage>
        <taxon>Eukaryota</taxon>
        <taxon>Haptista</taxon>
        <taxon>Haptophyta</taxon>
        <taxon>Prymnesiophyceae</taxon>
        <taxon>Isochrysidales</taxon>
        <taxon>Noelaerhabdaceae</taxon>
        <taxon>Emiliania</taxon>
    </lineage>
</organism>
<feature type="compositionally biased region" description="Basic and acidic residues" evidence="1">
    <location>
        <begin position="135"/>
        <end position="151"/>
    </location>
</feature>
<feature type="region of interest" description="Disordered" evidence="1">
    <location>
        <begin position="1"/>
        <end position="121"/>
    </location>
</feature>
<dbReference type="GeneID" id="17262032"/>
<dbReference type="EnsemblProtists" id="EOD15866">
    <property type="protein sequence ID" value="EOD15866"/>
    <property type="gene ID" value="EMIHUDRAFT_445522"/>
</dbReference>
<keyword evidence="3" id="KW-1185">Reference proteome</keyword>
<protein>
    <submittedName>
        <fullName evidence="2">Uncharacterized protein</fullName>
    </submittedName>
</protein>
<dbReference type="HOGENOM" id="CLU_1431526_0_0_1"/>
<evidence type="ECO:0000313" key="3">
    <source>
        <dbReference type="Proteomes" id="UP000013827"/>
    </source>
</evidence>
<sequence>MRSPYSRTRPAPSPSRPPQTSAGRGAGPAPWNISTVALELSPGDGERGRGGGQSGGEAEASPQPGSPAAQQPRTPAAAPLRAVALPMAPAVQPSAERWGAADTTTDPASEPADIGPQRGSVTQQCGVMCIISERAVSEHGEREGRRLERRPPARPARTSSSSVDLRAPRPAVRSQGRWWHVRKKEEQSQT</sequence>
<reference evidence="2" key="2">
    <citation type="submission" date="2024-10" db="UniProtKB">
        <authorList>
            <consortium name="EnsemblProtists"/>
        </authorList>
    </citation>
    <scope>IDENTIFICATION</scope>
</reference>
<feature type="compositionally biased region" description="Low complexity" evidence="1">
    <location>
        <begin position="56"/>
        <end position="91"/>
    </location>
</feature>
<evidence type="ECO:0000313" key="2">
    <source>
        <dbReference type="EnsemblProtists" id="EOD15866"/>
    </source>
</evidence>
<feature type="compositionally biased region" description="Low complexity" evidence="1">
    <location>
        <begin position="1"/>
        <end position="10"/>
    </location>
</feature>
<evidence type="ECO:0000256" key="1">
    <source>
        <dbReference type="SAM" id="MobiDB-lite"/>
    </source>
</evidence>
<accession>A0A0D3IX81</accession>
<dbReference type="AlphaFoldDB" id="A0A0D3IX81"/>
<dbReference type="RefSeq" id="XP_005768295.1">
    <property type="nucleotide sequence ID" value="XM_005768238.1"/>
</dbReference>
<dbReference type="PaxDb" id="2903-EOD15866"/>
<name>A0A0D3IX81_EMIH1</name>
<proteinExistence type="predicted"/>